<keyword evidence="3" id="KW-1185">Reference proteome</keyword>
<dbReference type="EMBL" id="JARYZI010000011">
    <property type="protein sequence ID" value="MDH8679339.1"/>
    <property type="molecule type" value="Genomic_DNA"/>
</dbReference>
<name>A0ABT6NFX4_9FIRM</name>
<dbReference type="RefSeq" id="WP_281095235.1">
    <property type="nucleotide sequence ID" value="NZ_JARYZI010000011.1"/>
</dbReference>
<gene>
    <name evidence="2" type="ORF">QE109_14370</name>
</gene>
<comment type="caution">
    <text evidence="2">The sequence shown here is derived from an EMBL/GenBank/DDBJ whole genome shotgun (WGS) entry which is preliminary data.</text>
</comment>
<accession>A0ABT6NFX4</accession>
<evidence type="ECO:0008006" key="4">
    <source>
        <dbReference type="Google" id="ProtNLM"/>
    </source>
</evidence>
<evidence type="ECO:0000313" key="3">
    <source>
        <dbReference type="Proteomes" id="UP001158045"/>
    </source>
</evidence>
<evidence type="ECO:0000313" key="2">
    <source>
        <dbReference type="EMBL" id="MDH8679339.1"/>
    </source>
</evidence>
<evidence type="ECO:0000256" key="1">
    <source>
        <dbReference type="SAM" id="Coils"/>
    </source>
</evidence>
<dbReference type="Proteomes" id="UP001158045">
    <property type="component" value="Unassembled WGS sequence"/>
</dbReference>
<sequence length="73" mass="8603">MFGKEDNTYNELRDHSVKKWLEDMSAHEDVAVRGGVRLATDYISDLKKKIARLESENALKNEYMKKMRQKGRE</sequence>
<organism evidence="2 3">
    <name type="scientific">Fusibacter bizertensis</name>
    <dbReference type="NCBI Taxonomy" id="1488331"/>
    <lineage>
        <taxon>Bacteria</taxon>
        <taxon>Bacillati</taxon>
        <taxon>Bacillota</taxon>
        <taxon>Clostridia</taxon>
        <taxon>Eubacteriales</taxon>
        <taxon>Eubacteriales Family XII. Incertae Sedis</taxon>
        <taxon>Fusibacter</taxon>
    </lineage>
</organism>
<proteinExistence type="predicted"/>
<keyword evidence="1" id="KW-0175">Coiled coil</keyword>
<reference evidence="2 3" key="1">
    <citation type="submission" date="2023-04" db="EMBL/GenBank/DDBJ databases">
        <title>Fusibacter bizertensis strain WBS, isolated from littoral bottom sediments of the Arctic seas - biochemical and genomic analysis.</title>
        <authorList>
            <person name="Brioukhanov A.L."/>
        </authorList>
    </citation>
    <scope>NUCLEOTIDE SEQUENCE [LARGE SCALE GENOMIC DNA]</scope>
    <source>
        <strain evidence="2 3">WBS</strain>
    </source>
</reference>
<feature type="coiled-coil region" evidence="1">
    <location>
        <begin position="36"/>
        <end position="70"/>
    </location>
</feature>
<protein>
    <recommendedName>
        <fullName evidence="4">Transposase</fullName>
    </recommendedName>
</protein>